<name>A0AB39UZ47_9GAMM</name>
<protein>
    <recommendedName>
        <fullName evidence="2">DUF7210 domain-containing protein</fullName>
    </recommendedName>
</protein>
<proteinExistence type="predicted"/>
<dbReference type="Pfam" id="PF23843">
    <property type="entry name" value="DUF7210"/>
    <property type="match status" value="1"/>
</dbReference>
<dbReference type="AlphaFoldDB" id="A0AB39UZ47"/>
<evidence type="ECO:0000259" key="2">
    <source>
        <dbReference type="Pfam" id="PF23843"/>
    </source>
</evidence>
<dbReference type="RefSeq" id="WP_369602629.1">
    <property type="nucleotide sequence ID" value="NZ_CP154858.1"/>
</dbReference>
<feature type="region of interest" description="Disordered" evidence="1">
    <location>
        <begin position="1"/>
        <end position="21"/>
    </location>
</feature>
<dbReference type="InterPro" id="IPR055634">
    <property type="entry name" value="DUF7210"/>
</dbReference>
<sequence>MKIELLKPHTHAGKRYPPGERLDLDETSAKWLIELKVARAASPESIKQPSRKGD</sequence>
<evidence type="ECO:0000313" key="3">
    <source>
        <dbReference type="EMBL" id="XDT73644.1"/>
    </source>
</evidence>
<dbReference type="EMBL" id="CP154858">
    <property type="protein sequence ID" value="XDT73644.1"/>
    <property type="molecule type" value="Genomic_DNA"/>
</dbReference>
<feature type="domain" description="DUF7210" evidence="2">
    <location>
        <begin position="1"/>
        <end position="38"/>
    </location>
</feature>
<organism evidence="3">
    <name type="scientific">Thermohahella caldifontis</name>
    <dbReference type="NCBI Taxonomy" id="3142973"/>
    <lineage>
        <taxon>Bacteria</taxon>
        <taxon>Pseudomonadati</taxon>
        <taxon>Pseudomonadota</taxon>
        <taxon>Gammaproteobacteria</taxon>
        <taxon>Oceanospirillales</taxon>
        <taxon>Hahellaceae</taxon>
        <taxon>Thermohahella</taxon>
    </lineage>
</organism>
<dbReference type="KEGG" id="tcd:AAIA72_06660"/>
<reference evidence="3" key="1">
    <citation type="submission" date="2024-05" db="EMBL/GenBank/DDBJ databases">
        <title>Genome sequencing of novel strain.</title>
        <authorList>
            <person name="Ganbat D."/>
            <person name="Ganbat S."/>
            <person name="Lee S.-J."/>
        </authorList>
    </citation>
    <scope>NUCLEOTIDE SEQUENCE</scope>
    <source>
        <strain evidence="3">SMD15-11</strain>
    </source>
</reference>
<gene>
    <name evidence="3" type="ORF">AAIA72_06660</name>
</gene>
<evidence type="ECO:0000256" key="1">
    <source>
        <dbReference type="SAM" id="MobiDB-lite"/>
    </source>
</evidence>
<accession>A0AB39UZ47</accession>